<dbReference type="Proteomes" id="UP000729701">
    <property type="component" value="Unassembled WGS sequence"/>
</dbReference>
<name>A0A951UUL4_9CYAN</name>
<evidence type="ECO:0000313" key="2">
    <source>
        <dbReference type="Proteomes" id="UP000729701"/>
    </source>
</evidence>
<dbReference type="EMBL" id="JAHHGZ010000010">
    <property type="protein sequence ID" value="MBW4667980.1"/>
    <property type="molecule type" value="Genomic_DNA"/>
</dbReference>
<dbReference type="SUPFAM" id="SSF46689">
    <property type="entry name" value="Homeodomain-like"/>
    <property type="match status" value="1"/>
</dbReference>
<accession>A0A951UUL4</accession>
<sequence>MAKLAPKLLTLSECEREELEKLLNRRSAPQQIVLRAKIILLAEEGNNNREIGRELNITRVMARRWRDRWLELSLRSLPVIERLVDSERRGKPATFSMEQVVELFALACSQPEDYGRPISHWTSRELAEEMVKQGIVESISPRHVGRLLEEAQIKPHQNRYWLTPPPR</sequence>
<protein>
    <submittedName>
        <fullName evidence="1">Helix-turn-helix domain-containing protein</fullName>
    </submittedName>
</protein>
<gene>
    <name evidence="1" type="ORF">KME60_11260</name>
</gene>
<comment type="caution">
    <text evidence="1">The sequence shown here is derived from an EMBL/GenBank/DDBJ whole genome shotgun (WGS) entry which is preliminary data.</text>
</comment>
<dbReference type="Pfam" id="PF13565">
    <property type="entry name" value="HTH_32"/>
    <property type="match status" value="1"/>
</dbReference>
<proteinExistence type="predicted"/>
<dbReference type="AlphaFoldDB" id="A0A951UUL4"/>
<reference evidence="1" key="1">
    <citation type="submission" date="2021-05" db="EMBL/GenBank/DDBJ databases">
        <authorList>
            <person name="Pietrasiak N."/>
            <person name="Ward R."/>
            <person name="Stajich J.E."/>
            <person name="Kurbessoian T."/>
        </authorList>
    </citation>
    <scope>NUCLEOTIDE SEQUENCE</scope>
    <source>
        <strain evidence="1">GSE-NOS-MK-12-04C</strain>
    </source>
</reference>
<reference evidence="1" key="2">
    <citation type="journal article" date="2022" name="Microbiol. Resour. Announc.">
        <title>Metagenome Sequencing to Explore Phylogenomics of Terrestrial Cyanobacteria.</title>
        <authorList>
            <person name="Ward R.D."/>
            <person name="Stajich J.E."/>
            <person name="Johansen J.R."/>
            <person name="Huntemann M."/>
            <person name="Clum A."/>
            <person name="Foster B."/>
            <person name="Foster B."/>
            <person name="Roux S."/>
            <person name="Palaniappan K."/>
            <person name="Varghese N."/>
            <person name="Mukherjee S."/>
            <person name="Reddy T.B.K."/>
            <person name="Daum C."/>
            <person name="Copeland A."/>
            <person name="Chen I.A."/>
            <person name="Ivanova N.N."/>
            <person name="Kyrpides N.C."/>
            <person name="Shapiro N."/>
            <person name="Eloe-Fadrosh E.A."/>
            <person name="Pietrasiak N."/>
        </authorList>
    </citation>
    <scope>NUCLEOTIDE SEQUENCE</scope>
    <source>
        <strain evidence="1">GSE-NOS-MK-12-04C</strain>
    </source>
</reference>
<dbReference type="InterPro" id="IPR009057">
    <property type="entry name" value="Homeodomain-like_sf"/>
</dbReference>
<evidence type="ECO:0000313" key="1">
    <source>
        <dbReference type="EMBL" id="MBW4667980.1"/>
    </source>
</evidence>
<organism evidence="1 2">
    <name type="scientific">Cyanomargarita calcarea GSE-NOS-MK-12-04C</name>
    <dbReference type="NCBI Taxonomy" id="2839659"/>
    <lineage>
        <taxon>Bacteria</taxon>
        <taxon>Bacillati</taxon>
        <taxon>Cyanobacteriota</taxon>
        <taxon>Cyanophyceae</taxon>
        <taxon>Nostocales</taxon>
        <taxon>Cyanomargaritaceae</taxon>
        <taxon>Cyanomargarita</taxon>
    </lineage>
</organism>